<keyword evidence="2" id="KW-0597">Phosphoprotein</keyword>
<accession>A0ABR0ZKB0</accession>
<dbReference type="InterPro" id="IPR000418">
    <property type="entry name" value="Ets_dom"/>
</dbReference>
<evidence type="ECO:0000313" key="9">
    <source>
        <dbReference type="Proteomes" id="UP001369086"/>
    </source>
</evidence>
<comment type="similarity">
    <text evidence="1 5">Belongs to the ETS family.</text>
</comment>
<evidence type="ECO:0000256" key="4">
    <source>
        <dbReference type="ARBA" id="ARBA00023242"/>
    </source>
</evidence>
<sequence>MIFFPPDKEQTDLLSTSLKANRPPANSPFTSSSAMDGFYDQQVPFMVPTSCPAEESSSRQANERKRKFLDTELAHDSEELFQDLSQLQEIWIAEGGCSSARPSALTLPSQVPDDEQYVPDFQSDNLMFHGPPLTKIKREFHSPSSELSSCSREQSLGAPYRERCLYSYSSAYDRKPPTGFKTLTPPSTPVSPCSSSHTPGTHPLHGQTPPPVTAHNPLQEQTPPPAHSQRTHPLHTQTLPFAVPHPPLTHTEGQYGSEHRFQRQMSEPCLPCPPYPPQTHSTVSRDCRPPYHRQMSEPLVPAPPQGFKQELSDPRYAEQGVPAMGPPQPAFQHPMNIKQEPRDYCFDSEVPNCQSSFRRGSFYNNHDSFSYDSNPRLYYDDACVVPERLEGKVKQEPAVYREGPPYQRRGSLQLWQFLVTLLDDPTNGHFIAWTGRGMEFKLIEPEEVARRWGIQKNRPAMNYDKLSRSLRYYYEKGIMQKVAGERYVYKFVCDPEALFSMAFPDNQRPALKPDPDCPQPEEDTLPLTHYEEGAPYLLEADQCVGGGLPYEVQHYLECVEVSVWQVPQELRVLDAGETHPAGQSGAAHPQAQEITVGLWLPECSKKDEGETRIPKRVAQRITFFGPPAQPFGLSGPALESASDKESRSRGSVQSSIAASLDQSGSPAHRQNNSGPAVQASPKPSRPVCLKRLVLPSQTEPGQRTGVGEKRGEHTNTGGEK</sequence>
<dbReference type="PANTHER" id="PTHR11849">
    <property type="entry name" value="ETS"/>
    <property type="match status" value="1"/>
</dbReference>
<dbReference type="InterPro" id="IPR046328">
    <property type="entry name" value="ETS_fam"/>
</dbReference>
<name>A0ABR0ZKB0_HUSHU</name>
<organism evidence="8 9">
    <name type="scientific">Huso huso</name>
    <name type="common">Beluga</name>
    <name type="synonym">Acipenser huso</name>
    <dbReference type="NCBI Taxonomy" id="61971"/>
    <lineage>
        <taxon>Eukaryota</taxon>
        <taxon>Metazoa</taxon>
        <taxon>Chordata</taxon>
        <taxon>Craniata</taxon>
        <taxon>Vertebrata</taxon>
        <taxon>Euteleostomi</taxon>
        <taxon>Actinopterygii</taxon>
        <taxon>Chondrostei</taxon>
        <taxon>Acipenseriformes</taxon>
        <taxon>Acipenseridae</taxon>
        <taxon>Huso</taxon>
    </lineage>
</organism>
<evidence type="ECO:0000313" key="8">
    <source>
        <dbReference type="EMBL" id="KAK6485232.1"/>
    </source>
</evidence>
<evidence type="ECO:0000256" key="6">
    <source>
        <dbReference type="SAM" id="MobiDB-lite"/>
    </source>
</evidence>
<feature type="compositionally biased region" description="Basic and acidic residues" evidence="6">
    <location>
        <begin position="706"/>
        <end position="720"/>
    </location>
</feature>
<evidence type="ECO:0000256" key="2">
    <source>
        <dbReference type="ARBA" id="ARBA00022553"/>
    </source>
</evidence>
<evidence type="ECO:0000259" key="7">
    <source>
        <dbReference type="PROSITE" id="PS50061"/>
    </source>
</evidence>
<dbReference type="PANTHER" id="PTHR11849:SF160">
    <property type="entry name" value="ETS TRANSLOCATION VARIANT 5"/>
    <property type="match status" value="1"/>
</dbReference>
<dbReference type="PROSITE" id="PS00346">
    <property type="entry name" value="ETS_DOMAIN_2"/>
    <property type="match status" value="1"/>
</dbReference>
<dbReference type="EMBL" id="JAHFZB010000010">
    <property type="protein sequence ID" value="KAK6485232.1"/>
    <property type="molecule type" value="Genomic_DNA"/>
</dbReference>
<feature type="compositionally biased region" description="Low complexity" evidence="6">
    <location>
        <begin position="182"/>
        <end position="199"/>
    </location>
</feature>
<keyword evidence="9" id="KW-1185">Reference proteome</keyword>
<dbReference type="InterPro" id="IPR006715">
    <property type="entry name" value="ETS_PEA3_N"/>
</dbReference>
<dbReference type="SUPFAM" id="SSF46785">
    <property type="entry name" value="Winged helix' DNA-binding domain"/>
    <property type="match status" value="1"/>
</dbReference>
<protein>
    <submittedName>
        <fullName evidence="8">ETS translocation variant 5-like isoform X3</fullName>
    </submittedName>
</protein>
<reference evidence="8 9" key="1">
    <citation type="submission" date="2021-05" db="EMBL/GenBank/DDBJ databases">
        <authorList>
            <person name="Zahm M."/>
            <person name="Klopp C."/>
            <person name="Cabau C."/>
            <person name="Kuhl H."/>
            <person name="Suciu R."/>
            <person name="Ciorpac M."/>
            <person name="Holostenco D."/>
            <person name="Gessner J."/>
            <person name="Wuertz S."/>
            <person name="Hohne C."/>
            <person name="Stock M."/>
            <person name="Gislard M."/>
            <person name="Lluch J."/>
            <person name="Milhes M."/>
            <person name="Lampietro C."/>
            <person name="Lopez Roques C."/>
            <person name="Donnadieu C."/>
            <person name="Du K."/>
            <person name="Schartl M."/>
            <person name="Guiguen Y."/>
        </authorList>
    </citation>
    <scope>NUCLEOTIDE SEQUENCE [LARGE SCALE GENOMIC DNA]</scope>
    <source>
        <strain evidence="8">Hh-F2</strain>
        <tissue evidence="8">Blood</tissue>
    </source>
</reference>
<evidence type="ECO:0000256" key="5">
    <source>
        <dbReference type="RuleBase" id="RU004019"/>
    </source>
</evidence>
<feature type="region of interest" description="Disordered" evidence="6">
    <location>
        <begin position="17"/>
        <end position="36"/>
    </location>
</feature>
<comment type="caution">
    <text evidence="8">The sequence shown here is derived from an EMBL/GenBank/DDBJ whole genome shotgun (WGS) entry which is preliminary data.</text>
</comment>
<evidence type="ECO:0000256" key="3">
    <source>
        <dbReference type="ARBA" id="ARBA00023125"/>
    </source>
</evidence>
<feature type="region of interest" description="Disordered" evidence="6">
    <location>
        <begin position="625"/>
        <end position="720"/>
    </location>
</feature>
<comment type="subcellular location">
    <subcellularLocation>
        <location evidence="5">Nucleus</location>
    </subcellularLocation>
</comment>
<feature type="compositionally biased region" description="Polar residues" evidence="6">
    <location>
        <begin position="649"/>
        <end position="675"/>
    </location>
</feature>
<keyword evidence="4 5" id="KW-0539">Nucleus</keyword>
<dbReference type="Gene3D" id="1.10.10.10">
    <property type="entry name" value="Winged helix-like DNA-binding domain superfamily/Winged helix DNA-binding domain"/>
    <property type="match status" value="1"/>
</dbReference>
<dbReference type="PRINTS" id="PR00454">
    <property type="entry name" value="ETSDOMAIN"/>
</dbReference>
<dbReference type="SMART" id="SM00413">
    <property type="entry name" value="ETS"/>
    <property type="match status" value="1"/>
</dbReference>
<dbReference type="InterPro" id="IPR036390">
    <property type="entry name" value="WH_DNA-bd_sf"/>
</dbReference>
<dbReference type="Pfam" id="PF04621">
    <property type="entry name" value="ETS_PEA3_N"/>
    <property type="match status" value="1"/>
</dbReference>
<evidence type="ECO:0000256" key="1">
    <source>
        <dbReference type="ARBA" id="ARBA00005562"/>
    </source>
</evidence>
<gene>
    <name evidence="8" type="ORF">HHUSO_G13206</name>
</gene>
<proteinExistence type="inferred from homology"/>
<keyword evidence="3 5" id="KW-0238">DNA-binding</keyword>
<dbReference type="Proteomes" id="UP001369086">
    <property type="component" value="Unassembled WGS sequence"/>
</dbReference>
<feature type="domain" description="ETS" evidence="7">
    <location>
        <begin position="412"/>
        <end position="492"/>
    </location>
</feature>
<dbReference type="InterPro" id="IPR036388">
    <property type="entry name" value="WH-like_DNA-bd_sf"/>
</dbReference>
<dbReference type="PROSITE" id="PS00345">
    <property type="entry name" value="ETS_DOMAIN_1"/>
    <property type="match status" value="1"/>
</dbReference>
<dbReference type="PROSITE" id="PS50061">
    <property type="entry name" value="ETS_DOMAIN_3"/>
    <property type="match status" value="1"/>
</dbReference>
<feature type="region of interest" description="Disordered" evidence="6">
    <location>
        <begin position="175"/>
        <end position="232"/>
    </location>
</feature>
<dbReference type="Pfam" id="PF00178">
    <property type="entry name" value="Ets"/>
    <property type="match status" value="1"/>
</dbReference>